<feature type="transmembrane region" description="Helical" evidence="3">
    <location>
        <begin position="370"/>
        <end position="388"/>
    </location>
</feature>
<dbReference type="PANTHER" id="PTHR22550:SF5">
    <property type="entry name" value="LEUCINE ZIPPER PROTEIN 4"/>
    <property type="match status" value="1"/>
</dbReference>
<dbReference type="EMBL" id="JADBEL010000008">
    <property type="protein sequence ID" value="MBE1554743.1"/>
    <property type="molecule type" value="Genomic_DNA"/>
</dbReference>
<comment type="similarity">
    <text evidence="1">Belongs to the GerABKA family.</text>
</comment>
<dbReference type="InterPro" id="IPR004995">
    <property type="entry name" value="Spore_Ger"/>
</dbReference>
<evidence type="ECO:0000256" key="3">
    <source>
        <dbReference type="SAM" id="Phobius"/>
    </source>
</evidence>
<dbReference type="AlphaFoldDB" id="A0A927MIV7"/>
<evidence type="ECO:0000313" key="4">
    <source>
        <dbReference type="EMBL" id="MBE1554743.1"/>
    </source>
</evidence>
<evidence type="ECO:0000256" key="1">
    <source>
        <dbReference type="ARBA" id="ARBA00005278"/>
    </source>
</evidence>
<accession>A0A927MIV7</accession>
<dbReference type="Proteomes" id="UP000658225">
    <property type="component" value="Unassembled WGS sequence"/>
</dbReference>
<dbReference type="PANTHER" id="PTHR22550">
    <property type="entry name" value="SPORE GERMINATION PROTEIN"/>
    <property type="match status" value="1"/>
</dbReference>
<keyword evidence="5" id="KW-1185">Reference proteome</keyword>
<evidence type="ECO:0000313" key="5">
    <source>
        <dbReference type="Proteomes" id="UP000658225"/>
    </source>
</evidence>
<organism evidence="4 5">
    <name type="scientific">Sporosarcina limicola</name>
    <dbReference type="NCBI Taxonomy" id="34101"/>
    <lineage>
        <taxon>Bacteria</taxon>
        <taxon>Bacillati</taxon>
        <taxon>Bacillota</taxon>
        <taxon>Bacilli</taxon>
        <taxon>Bacillales</taxon>
        <taxon>Caryophanaceae</taxon>
        <taxon>Sporosarcina</taxon>
    </lineage>
</organism>
<dbReference type="RefSeq" id="WP_192598502.1">
    <property type="nucleotide sequence ID" value="NZ_JADBEL010000008.1"/>
</dbReference>
<feature type="transmembrane region" description="Helical" evidence="3">
    <location>
        <begin position="274"/>
        <end position="296"/>
    </location>
</feature>
<reference evidence="4" key="1">
    <citation type="submission" date="2020-10" db="EMBL/GenBank/DDBJ databases">
        <title>Genomic Encyclopedia of Type Strains, Phase IV (KMG-IV): sequencing the most valuable type-strain genomes for metagenomic binning, comparative biology and taxonomic classification.</title>
        <authorList>
            <person name="Goeker M."/>
        </authorList>
    </citation>
    <scope>NUCLEOTIDE SEQUENCE</scope>
    <source>
        <strain evidence="4">DSM 13886</strain>
    </source>
</reference>
<name>A0A927MIV7_9BACL</name>
<feature type="transmembrane region" description="Helical" evidence="3">
    <location>
        <begin position="400"/>
        <end position="425"/>
    </location>
</feature>
<protein>
    <submittedName>
        <fullName evidence="4">Spore germination protein KA</fullName>
    </submittedName>
</protein>
<keyword evidence="2 3" id="KW-0472">Membrane</keyword>
<keyword evidence="3" id="KW-1133">Transmembrane helix</keyword>
<proteinExistence type="inferred from homology"/>
<gene>
    <name evidence="4" type="ORF">H4683_001821</name>
</gene>
<dbReference type="GO" id="GO:0016020">
    <property type="term" value="C:membrane"/>
    <property type="evidence" value="ECO:0007669"/>
    <property type="project" value="InterPro"/>
</dbReference>
<dbReference type="Pfam" id="PF03323">
    <property type="entry name" value="GerA"/>
    <property type="match status" value="1"/>
</dbReference>
<keyword evidence="3" id="KW-0812">Transmembrane</keyword>
<comment type="caution">
    <text evidence="4">The sequence shown here is derived from an EMBL/GenBank/DDBJ whole genome shotgun (WGS) entry which is preliminary data.</text>
</comment>
<dbReference type="PIRSF" id="PIRSF005690">
    <property type="entry name" value="GerBA"/>
    <property type="match status" value="1"/>
</dbReference>
<dbReference type="GO" id="GO:0009847">
    <property type="term" value="P:spore germination"/>
    <property type="evidence" value="ECO:0007669"/>
    <property type="project" value="InterPro"/>
</dbReference>
<evidence type="ECO:0000256" key="2">
    <source>
        <dbReference type="ARBA" id="ARBA00023136"/>
    </source>
</evidence>
<sequence>MSEAISTDELVLYIRKIFHNSTDLFVEETEWRNGPAIICYYTVMTEANQVNEQLELIRQREKDNLPKWGETATSSAYPFSVSLLIESVCSGSAAIIFSDTNVLLKISVPKFGMRAPNEPDNEHVIRGSHEGFVEGFDTNISLIRKRLAIPNLVVQTICLGEDSNTKISYVYIDSIADEDVVEQLKDKLEGIKTKAINSSGQLEDYLEDSVWSPFPQFLNTERPDRVVPNLLEGKIAIFTDHTPTCLVAPVTFFSFYQSPDDFNGRVIVGSFYRIVRLMSFMTAIFLPAFYIAVIGFHSEILPLELSKKVKMAINEIPYRPVVEAFLLELFIELIREASIRLPTPIGQTIGIVGGLVIGDAIVSAGLVSNLMVIVVAMTAISSFVVPSVEMNMTIRIIRFPFMIAASALGFFGIVLGSLVLFIHLMNLSSLKQPYFSPIVPFDPSRFKNLFLRMPYIEPSKQQKSFTHGDDGNGGET</sequence>
<dbReference type="InterPro" id="IPR050768">
    <property type="entry name" value="UPF0353/GerABKA_families"/>
</dbReference>